<evidence type="ECO:0000313" key="7">
    <source>
        <dbReference type="Proteomes" id="UP000507470"/>
    </source>
</evidence>
<name>A0A6J8C3X2_MYTCO</name>
<dbReference type="InterPro" id="IPR001073">
    <property type="entry name" value="C1q_dom"/>
</dbReference>
<keyword evidence="7" id="KW-1185">Reference proteome</keyword>
<proteinExistence type="predicted"/>
<evidence type="ECO:0000313" key="6">
    <source>
        <dbReference type="EMBL" id="CAC5391055.1"/>
    </source>
</evidence>
<evidence type="ECO:0000256" key="2">
    <source>
        <dbReference type="ARBA" id="ARBA00022525"/>
    </source>
</evidence>
<keyword evidence="2" id="KW-0964">Secreted</keyword>
<dbReference type="GO" id="GO:0005576">
    <property type="term" value="C:extracellular region"/>
    <property type="evidence" value="ECO:0007669"/>
    <property type="project" value="UniProtKB-SubCell"/>
</dbReference>
<dbReference type="PANTHER" id="PTHR22923">
    <property type="entry name" value="CEREBELLIN-RELATED"/>
    <property type="match status" value="1"/>
</dbReference>
<evidence type="ECO:0000256" key="1">
    <source>
        <dbReference type="ARBA" id="ARBA00004613"/>
    </source>
</evidence>
<evidence type="ECO:0000259" key="5">
    <source>
        <dbReference type="PROSITE" id="PS50871"/>
    </source>
</evidence>
<accession>A0A6J8C3X2</accession>
<comment type="subcellular location">
    <subcellularLocation>
        <location evidence="1">Secreted</location>
    </subcellularLocation>
</comment>
<feature type="chain" id="PRO_5026965340" description="C1q domain-containing protein" evidence="4">
    <location>
        <begin position="21"/>
        <end position="325"/>
    </location>
</feature>
<dbReference type="Pfam" id="PF00386">
    <property type="entry name" value="C1q"/>
    <property type="match status" value="2"/>
</dbReference>
<keyword evidence="3 4" id="KW-0732">Signal</keyword>
<dbReference type="SUPFAM" id="SSF49842">
    <property type="entry name" value="TNF-like"/>
    <property type="match status" value="2"/>
</dbReference>
<organism evidence="6 7">
    <name type="scientific">Mytilus coruscus</name>
    <name type="common">Sea mussel</name>
    <dbReference type="NCBI Taxonomy" id="42192"/>
    <lineage>
        <taxon>Eukaryota</taxon>
        <taxon>Metazoa</taxon>
        <taxon>Spiralia</taxon>
        <taxon>Lophotrochozoa</taxon>
        <taxon>Mollusca</taxon>
        <taxon>Bivalvia</taxon>
        <taxon>Autobranchia</taxon>
        <taxon>Pteriomorphia</taxon>
        <taxon>Mytilida</taxon>
        <taxon>Mytiloidea</taxon>
        <taxon>Mytilidae</taxon>
        <taxon>Mytilinae</taxon>
        <taxon>Mytilus</taxon>
    </lineage>
</organism>
<evidence type="ECO:0000256" key="3">
    <source>
        <dbReference type="ARBA" id="ARBA00022729"/>
    </source>
</evidence>
<dbReference type="AlphaFoldDB" id="A0A6J8C3X2"/>
<dbReference type="PANTHER" id="PTHR22923:SF116">
    <property type="entry name" value="C1Q DOMAIN-CONTAINING PROTEIN"/>
    <property type="match status" value="1"/>
</dbReference>
<dbReference type="InterPro" id="IPR050822">
    <property type="entry name" value="Cerebellin_Synaptic_Org"/>
</dbReference>
<dbReference type="SMART" id="SM00110">
    <property type="entry name" value="C1Q"/>
    <property type="match status" value="2"/>
</dbReference>
<feature type="signal peptide" evidence="4">
    <location>
        <begin position="1"/>
        <end position="20"/>
    </location>
</feature>
<feature type="domain" description="C1q" evidence="5">
    <location>
        <begin position="76"/>
        <end position="186"/>
    </location>
</feature>
<protein>
    <recommendedName>
        <fullName evidence="5">C1q domain-containing protein</fullName>
    </recommendedName>
</protein>
<dbReference type="OrthoDB" id="6143300at2759"/>
<dbReference type="PROSITE" id="PS50871">
    <property type="entry name" value="C1Q"/>
    <property type="match status" value="2"/>
</dbReference>
<dbReference type="Proteomes" id="UP000507470">
    <property type="component" value="Unassembled WGS sequence"/>
</dbReference>
<dbReference type="InterPro" id="IPR008983">
    <property type="entry name" value="Tumour_necrosis_fac-like_dom"/>
</dbReference>
<reference evidence="6 7" key="1">
    <citation type="submission" date="2020-06" db="EMBL/GenBank/DDBJ databases">
        <authorList>
            <person name="Li R."/>
            <person name="Bekaert M."/>
        </authorList>
    </citation>
    <scope>NUCLEOTIDE SEQUENCE [LARGE SCALE GENOMIC DNA]</scope>
    <source>
        <strain evidence="7">wild</strain>
    </source>
</reference>
<dbReference type="PRINTS" id="PR00007">
    <property type="entry name" value="COMPLEMNTC1Q"/>
</dbReference>
<feature type="domain" description="C1q" evidence="5">
    <location>
        <begin position="194"/>
        <end position="325"/>
    </location>
</feature>
<gene>
    <name evidence="6" type="ORF">MCOR_26096</name>
</gene>
<dbReference type="Gene3D" id="2.60.120.40">
    <property type="match status" value="2"/>
</dbReference>
<dbReference type="EMBL" id="CACVKT020004659">
    <property type="protein sequence ID" value="CAC5391055.1"/>
    <property type="molecule type" value="Genomic_DNA"/>
</dbReference>
<evidence type="ECO:0000256" key="4">
    <source>
        <dbReference type="SAM" id="SignalP"/>
    </source>
</evidence>
<sequence length="325" mass="36094">MTVRKSLLICLFWICSSSEASQNQQLLDRIEALERTQTELRHFVEKLSKSDRCAKALSAKCNGNDIERLNKRLEVNPTTPVAFSAYINHSVDKLVHGAVIPFDKVTMNEGNAFNGGTGIFTCPKSGLYLFMWNVMVDQGHSTQITFVVNGAIRRWSYAVATAINSGYQNAANHDIVRLNEGDKVWIADDYASVNLSTPVAFSAYINHFVSNIAFGSVNPFEKVTTNEGNAFNGLMGIFTCPKPGLYLFMWNIIVDHGYSTQINMIINGSVRRWSYATAINSGYTNAANHDIVRLNEGDKVWIANERTSGEIHPHHTTFSGVLLSS</sequence>